<sequence>MMQKIGVFLSARTNIDAVYKTAADEVGEWIGKTGRTLVYGGSRAGLMEVIAAATKRNGGKVYGVVPQIITQRHLESELIDVCFPCADLTDRKSIMMQESDVLLALPGGIGTLDELFTVLGVSAIGIQGQRPLVLYNVAGCWDHLITLLKDLCEKGFITRQFEEVVSVATTVDELARVITDLENSWQAVIGCKL</sequence>
<dbReference type="GO" id="GO:0008714">
    <property type="term" value="F:AMP nucleosidase activity"/>
    <property type="evidence" value="ECO:0007669"/>
    <property type="project" value="UniProtKB-EC"/>
</dbReference>
<evidence type="ECO:0000313" key="4">
    <source>
        <dbReference type="EMBL" id="QFQ12601.1"/>
    </source>
</evidence>
<dbReference type="InterPro" id="IPR005269">
    <property type="entry name" value="LOG"/>
</dbReference>
<evidence type="ECO:0000313" key="5">
    <source>
        <dbReference type="Proteomes" id="UP000249375"/>
    </source>
</evidence>
<dbReference type="GO" id="GO:0005829">
    <property type="term" value="C:cytosol"/>
    <property type="evidence" value="ECO:0007669"/>
    <property type="project" value="TreeGrafter"/>
</dbReference>
<dbReference type="Proteomes" id="UP000249375">
    <property type="component" value="Chromosome"/>
</dbReference>
<protein>
    <recommendedName>
        <fullName evidence="3">Cytokinin riboside 5'-monophosphate phosphoribohydrolase</fullName>
        <ecNumber evidence="3">3.2.2.n1</ecNumber>
    </recommendedName>
</protein>
<dbReference type="SUPFAM" id="SSF102405">
    <property type="entry name" value="MCP/YpsA-like"/>
    <property type="match status" value="1"/>
</dbReference>
<dbReference type="NCBIfam" id="TIGR00730">
    <property type="entry name" value="Rossman fold protein, TIGR00730 family"/>
    <property type="match status" value="1"/>
</dbReference>
<accession>A0A5P8E6J2</accession>
<gene>
    <name evidence="4" type="ORF">C7Y71_005995</name>
</gene>
<keyword evidence="3" id="KW-0378">Hydrolase</keyword>
<dbReference type="InterPro" id="IPR031100">
    <property type="entry name" value="LOG_fam"/>
</dbReference>
<organism evidence="4 5">
    <name type="scientific">Pseudoprevotella muciniphila</name>
    <dbReference type="NCBI Taxonomy" id="2133944"/>
    <lineage>
        <taxon>Bacteria</taxon>
        <taxon>Pseudomonadati</taxon>
        <taxon>Bacteroidota</taxon>
        <taxon>Bacteroidia</taxon>
        <taxon>Bacteroidales</taxon>
        <taxon>Prevotellaceae</taxon>
        <taxon>Pseudoprevotella</taxon>
    </lineage>
</organism>
<evidence type="ECO:0000256" key="2">
    <source>
        <dbReference type="ARBA" id="ARBA00006763"/>
    </source>
</evidence>
<dbReference type="AlphaFoldDB" id="A0A5P8E6J2"/>
<name>A0A5P8E6J2_9BACT</name>
<evidence type="ECO:0000256" key="1">
    <source>
        <dbReference type="ARBA" id="ARBA00000274"/>
    </source>
</evidence>
<dbReference type="Pfam" id="PF03641">
    <property type="entry name" value="Lysine_decarbox"/>
    <property type="match status" value="1"/>
</dbReference>
<dbReference type="PANTHER" id="PTHR31223">
    <property type="entry name" value="LOG FAMILY PROTEIN YJL055W"/>
    <property type="match status" value="1"/>
</dbReference>
<dbReference type="EC" id="3.2.2.n1" evidence="3"/>
<comment type="similarity">
    <text evidence="2 3">Belongs to the LOG family.</text>
</comment>
<keyword evidence="3" id="KW-0203">Cytokinin biosynthesis</keyword>
<keyword evidence="5" id="KW-1185">Reference proteome</keyword>
<dbReference type="KEGG" id="alq:C7Y71_005995"/>
<proteinExistence type="inferred from homology"/>
<dbReference type="PANTHER" id="PTHR31223:SF70">
    <property type="entry name" value="LOG FAMILY PROTEIN YJL055W"/>
    <property type="match status" value="1"/>
</dbReference>
<dbReference type="Gene3D" id="3.40.50.450">
    <property type="match status" value="1"/>
</dbReference>
<dbReference type="RefSeq" id="WP_111899185.1">
    <property type="nucleotide sequence ID" value="NZ_CP033459.1"/>
</dbReference>
<reference evidence="4 5" key="1">
    <citation type="submission" date="2018-11" db="EMBL/GenBank/DDBJ databases">
        <authorList>
            <person name="Na S.W."/>
            <person name="Baik M."/>
        </authorList>
    </citation>
    <scope>NUCLEOTIDE SEQUENCE [LARGE SCALE GENOMIC DNA]</scope>
    <source>
        <strain evidence="4 5">E39</strain>
    </source>
</reference>
<dbReference type="GO" id="GO:0009691">
    <property type="term" value="P:cytokinin biosynthetic process"/>
    <property type="evidence" value="ECO:0007669"/>
    <property type="project" value="UniProtKB-UniRule"/>
</dbReference>
<dbReference type="OrthoDB" id="9801098at2"/>
<dbReference type="EMBL" id="CP033459">
    <property type="protein sequence ID" value="QFQ12601.1"/>
    <property type="molecule type" value="Genomic_DNA"/>
</dbReference>
<comment type="catalytic activity">
    <reaction evidence="1">
        <text>AMP + H2O = D-ribose 5-phosphate + adenine</text>
        <dbReference type="Rhea" id="RHEA:20129"/>
        <dbReference type="ChEBI" id="CHEBI:15377"/>
        <dbReference type="ChEBI" id="CHEBI:16708"/>
        <dbReference type="ChEBI" id="CHEBI:78346"/>
        <dbReference type="ChEBI" id="CHEBI:456215"/>
        <dbReference type="EC" id="3.2.2.4"/>
    </reaction>
</comment>
<evidence type="ECO:0000256" key="3">
    <source>
        <dbReference type="RuleBase" id="RU363015"/>
    </source>
</evidence>